<evidence type="ECO:0000256" key="2">
    <source>
        <dbReference type="SAM" id="MobiDB-lite"/>
    </source>
</evidence>
<dbReference type="AlphaFoldDB" id="A0A4Y8D8Q3"/>
<gene>
    <name evidence="4" type="ORF">BOTCAL_0072g00150</name>
</gene>
<dbReference type="InterPro" id="IPR036864">
    <property type="entry name" value="Zn2-C6_fun-type_DNA-bd_sf"/>
</dbReference>
<keyword evidence="5" id="KW-1185">Reference proteome</keyword>
<dbReference type="Proteomes" id="UP000297299">
    <property type="component" value="Unassembled WGS sequence"/>
</dbReference>
<protein>
    <recommendedName>
        <fullName evidence="3">Zn(2)-C6 fungal-type domain-containing protein</fullName>
    </recommendedName>
</protein>
<sequence length="435" mass="49014">MDVIRPRRPHHKSRTGCLQCKSRKVKCDEKKPSCQKCQSYGSGSECSYLRTHPMKSLHSHEIQCSTMMRQGSKSKSPASDILPSKVELSPRPAASPTPSLSASSYSFSILDMELLHYYTMYGVSDFIDFASGQELYRTTVVELAFQFPFLMHEILALAALQLSHARPLKAAYYHEASTAHLTTALQLFQDTISNLTAENFQAYFVFTTMMFTFAWTSQDSNLPNRLFFGSECAESESTFPHSQWVKLYRGSNLVLQSTWENLSRGPFKVLLDPWIDFQQDYIPPLDPADDVHVSSLSNAWSSTSSCDLPLEQRQHLDRALDMLKRVYGLLRAPNAPSPLSAVMSWFSTISDEVEAMLARKVKEALLLVAYYCVCVHRVSHVSWMSGKGKNLLQTTLNVLGPGWEEWTAWPIEVVLGREWRGGKTMSVDFISGASS</sequence>
<dbReference type="GO" id="GO:0008270">
    <property type="term" value="F:zinc ion binding"/>
    <property type="evidence" value="ECO:0007669"/>
    <property type="project" value="InterPro"/>
</dbReference>
<feature type="domain" description="Zn(2)-C6 fungal-type" evidence="3">
    <location>
        <begin position="16"/>
        <end position="48"/>
    </location>
</feature>
<keyword evidence="1" id="KW-0539">Nucleus</keyword>
<comment type="caution">
    <text evidence="4">The sequence shown here is derived from an EMBL/GenBank/DDBJ whole genome shotgun (WGS) entry which is preliminary data.</text>
</comment>
<evidence type="ECO:0000313" key="5">
    <source>
        <dbReference type="Proteomes" id="UP000297299"/>
    </source>
</evidence>
<dbReference type="OrthoDB" id="5386330at2759"/>
<dbReference type="PROSITE" id="PS50048">
    <property type="entry name" value="ZN2_CY6_FUNGAL_2"/>
    <property type="match status" value="1"/>
</dbReference>
<dbReference type="Gene3D" id="4.10.240.10">
    <property type="entry name" value="Zn(2)-C6 fungal-type DNA-binding domain"/>
    <property type="match status" value="1"/>
</dbReference>
<feature type="compositionally biased region" description="Low complexity" evidence="2">
    <location>
        <begin position="89"/>
        <end position="102"/>
    </location>
</feature>
<reference evidence="4 5" key="1">
    <citation type="submission" date="2017-11" db="EMBL/GenBank/DDBJ databases">
        <title>Comparative genomics of Botrytis spp.</title>
        <authorList>
            <person name="Valero-Jimenez C.A."/>
            <person name="Tapia P."/>
            <person name="Veloso J."/>
            <person name="Silva-Moreno E."/>
            <person name="Staats M."/>
            <person name="Valdes J.H."/>
            <person name="Van Kan J.A.L."/>
        </authorList>
    </citation>
    <scope>NUCLEOTIDE SEQUENCE [LARGE SCALE GENOMIC DNA]</scope>
    <source>
        <strain evidence="4 5">MUCL2830</strain>
    </source>
</reference>
<accession>A0A4Y8D8Q3</accession>
<dbReference type="EMBL" id="PHWZ01000072">
    <property type="protein sequence ID" value="TEY74619.1"/>
    <property type="molecule type" value="Genomic_DNA"/>
</dbReference>
<evidence type="ECO:0000313" key="4">
    <source>
        <dbReference type="EMBL" id="TEY74619.1"/>
    </source>
</evidence>
<feature type="compositionally biased region" description="Polar residues" evidence="2">
    <location>
        <begin position="68"/>
        <end position="77"/>
    </location>
</feature>
<dbReference type="SMART" id="SM00066">
    <property type="entry name" value="GAL4"/>
    <property type="match status" value="1"/>
</dbReference>
<dbReference type="CDD" id="cd00067">
    <property type="entry name" value="GAL4"/>
    <property type="match status" value="1"/>
</dbReference>
<dbReference type="InterPro" id="IPR001138">
    <property type="entry name" value="Zn2Cys6_DnaBD"/>
</dbReference>
<dbReference type="STRING" id="38488.A0A4Y8D8Q3"/>
<feature type="region of interest" description="Disordered" evidence="2">
    <location>
        <begin position="68"/>
        <end position="102"/>
    </location>
</feature>
<dbReference type="InterPro" id="IPR053157">
    <property type="entry name" value="Sterol_Uptake_Regulator"/>
</dbReference>
<proteinExistence type="predicted"/>
<dbReference type="InterPro" id="IPR021858">
    <property type="entry name" value="Fun_TF"/>
</dbReference>
<organism evidence="4 5">
    <name type="scientific">Botryotinia calthae</name>
    <dbReference type="NCBI Taxonomy" id="38488"/>
    <lineage>
        <taxon>Eukaryota</taxon>
        <taxon>Fungi</taxon>
        <taxon>Dikarya</taxon>
        <taxon>Ascomycota</taxon>
        <taxon>Pezizomycotina</taxon>
        <taxon>Leotiomycetes</taxon>
        <taxon>Helotiales</taxon>
        <taxon>Sclerotiniaceae</taxon>
        <taxon>Botryotinia</taxon>
    </lineage>
</organism>
<name>A0A4Y8D8Q3_9HELO</name>
<evidence type="ECO:0000259" key="3">
    <source>
        <dbReference type="PROSITE" id="PS50048"/>
    </source>
</evidence>
<dbReference type="Pfam" id="PF00172">
    <property type="entry name" value="Zn_clus"/>
    <property type="match status" value="1"/>
</dbReference>
<dbReference type="SUPFAM" id="SSF57701">
    <property type="entry name" value="Zn2/Cys6 DNA-binding domain"/>
    <property type="match status" value="1"/>
</dbReference>
<evidence type="ECO:0000256" key="1">
    <source>
        <dbReference type="ARBA" id="ARBA00023242"/>
    </source>
</evidence>
<dbReference type="Pfam" id="PF11951">
    <property type="entry name" value="Fungal_trans_2"/>
    <property type="match status" value="1"/>
</dbReference>
<dbReference type="PROSITE" id="PS00463">
    <property type="entry name" value="ZN2_CY6_FUNGAL_1"/>
    <property type="match status" value="1"/>
</dbReference>
<dbReference type="GO" id="GO:0001228">
    <property type="term" value="F:DNA-binding transcription activator activity, RNA polymerase II-specific"/>
    <property type="evidence" value="ECO:0007669"/>
    <property type="project" value="TreeGrafter"/>
</dbReference>
<dbReference type="PANTHER" id="PTHR47784">
    <property type="entry name" value="STEROL UPTAKE CONTROL PROTEIN 2"/>
    <property type="match status" value="1"/>
</dbReference>
<dbReference type="PANTHER" id="PTHR47784:SF4">
    <property type="entry name" value="ZN(II)2CYS6 TRANSCRIPTION FACTOR (EUROFUNG)"/>
    <property type="match status" value="1"/>
</dbReference>